<dbReference type="AlphaFoldDB" id="A0A239IYQ6"/>
<feature type="site" description="Substrate discrimination" evidence="16">
    <location>
        <position position="25"/>
    </location>
</feature>
<dbReference type="CDD" id="cd03586">
    <property type="entry name" value="PolY_Pol_IV_kappa"/>
    <property type="match status" value="1"/>
</dbReference>
<dbReference type="GO" id="GO:0005829">
    <property type="term" value="C:cytosol"/>
    <property type="evidence" value="ECO:0007669"/>
    <property type="project" value="TreeGrafter"/>
</dbReference>
<evidence type="ECO:0000256" key="10">
    <source>
        <dbReference type="ARBA" id="ARBA00022842"/>
    </source>
</evidence>
<comment type="subunit">
    <text evidence="16">Monomer.</text>
</comment>
<evidence type="ECO:0000313" key="19">
    <source>
        <dbReference type="Proteomes" id="UP000198327"/>
    </source>
</evidence>
<organism evidence="18 19">
    <name type="scientific">Rhodococcoides kyotonense</name>
    <dbReference type="NCBI Taxonomy" id="398843"/>
    <lineage>
        <taxon>Bacteria</taxon>
        <taxon>Bacillati</taxon>
        <taxon>Actinomycetota</taxon>
        <taxon>Actinomycetes</taxon>
        <taxon>Mycobacteriales</taxon>
        <taxon>Nocardiaceae</taxon>
        <taxon>Rhodococcoides</taxon>
    </lineage>
</organism>
<gene>
    <name evidence="16" type="primary">dinB</name>
    <name evidence="18" type="ORF">SAMN05421642_107270</name>
</gene>
<dbReference type="PANTHER" id="PTHR11076:SF33">
    <property type="entry name" value="DNA POLYMERASE KAPPA"/>
    <property type="match status" value="1"/>
</dbReference>
<evidence type="ECO:0000256" key="3">
    <source>
        <dbReference type="ARBA" id="ARBA00022457"/>
    </source>
</evidence>
<dbReference type="GO" id="GO:0042276">
    <property type="term" value="P:error-prone translesion synthesis"/>
    <property type="evidence" value="ECO:0007669"/>
    <property type="project" value="TreeGrafter"/>
</dbReference>
<name>A0A239IYQ6_9NOCA</name>
<dbReference type="InterPro" id="IPR001126">
    <property type="entry name" value="UmuC"/>
</dbReference>
<evidence type="ECO:0000256" key="14">
    <source>
        <dbReference type="ARBA" id="ARBA00025589"/>
    </source>
</evidence>
<sequence>MAQNVHMTDTRRRRWVLHVDLDQFIAAVEVLRNPELRGKPVVVGGRGDPTERGVVSTASYEARAFGVGSGMPLRVAAKKLPDAIFLPVDGEAYTAASGAVMETLRSLDVVVEVMGWDEAFLGVETDDPIAFAQHVHDAVFEATGLHCSVGIGDNKLRAKIATDFGKPQGIYTLTQDNWFEIMGERTTDALWGIGKKTAKKLAALGITTVAELAATEDAVLAAEFGPKTGPWIATKGRGVDLSPVSAEPWIARSHSRETTFQQDLDDWTAVTDEVRKLALRVREDILAENRMAVRVTLKVRYVPFETHTTTTALPSPTFDPDDIADAAAALVERFDHTRKVRLMGVRLQMTPADQTLANSTGDVSGT</sequence>
<dbReference type="PANTHER" id="PTHR11076">
    <property type="entry name" value="DNA REPAIR POLYMERASE UMUC / TRANSFERASE FAMILY MEMBER"/>
    <property type="match status" value="1"/>
</dbReference>
<keyword evidence="8 16" id="KW-0479">Metal-binding</keyword>
<evidence type="ECO:0000256" key="9">
    <source>
        <dbReference type="ARBA" id="ARBA00022763"/>
    </source>
</evidence>
<evidence type="ECO:0000256" key="5">
    <source>
        <dbReference type="ARBA" id="ARBA00022679"/>
    </source>
</evidence>
<dbReference type="Gene3D" id="1.10.150.20">
    <property type="entry name" value="5' to 3' exonuclease, C-terminal subdomain"/>
    <property type="match status" value="1"/>
</dbReference>
<evidence type="ECO:0000256" key="16">
    <source>
        <dbReference type="HAMAP-Rule" id="MF_01113"/>
    </source>
</evidence>
<keyword evidence="6 16" id="KW-0548">Nucleotidyltransferase</keyword>
<dbReference type="Proteomes" id="UP000198327">
    <property type="component" value="Unassembled WGS sequence"/>
</dbReference>
<keyword evidence="19" id="KW-1185">Reference proteome</keyword>
<dbReference type="STRING" id="398843.A3K89_10185"/>
<dbReference type="Pfam" id="PF00817">
    <property type="entry name" value="IMS"/>
    <property type="match status" value="1"/>
</dbReference>
<reference evidence="19" key="1">
    <citation type="submission" date="2017-06" db="EMBL/GenBank/DDBJ databases">
        <authorList>
            <person name="Varghese N."/>
            <person name="Submissions S."/>
        </authorList>
    </citation>
    <scope>NUCLEOTIDE SEQUENCE [LARGE SCALE GENOMIC DNA]</scope>
    <source>
        <strain evidence="19">JCM 23211</strain>
    </source>
</reference>
<keyword evidence="5 16" id="KW-0808">Transferase</keyword>
<evidence type="ECO:0000256" key="12">
    <source>
        <dbReference type="ARBA" id="ARBA00023125"/>
    </source>
</evidence>
<keyword evidence="4 16" id="KW-0963">Cytoplasm</keyword>
<evidence type="ECO:0000256" key="7">
    <source>
        <dbReference type="ARBA" id="ARBA00022705"/>
    </source>
</evidence>
<dbReference type="Gene3D" id="3.30.70.270">
    <property type="match status" value="1"/>
</dbReference>
<keyword evidence="3 16" id="KW-0515">Mutator protein</keyword>
<keyword evidence="12 16" id="KW-0238">DNA-binding</keyword>
<dbReference type="EMBL" id="FZOW01000007">
    <property type="protein sequence ID" value="SNS98123.1"/>
    <property type="molecule type" value="Genomic_DNA"/>
</dbReference>
<comment type="subcellular location">
    <subcellularLocation>
        <location evidence="1 16">Cytoplasm</location>
    </subcellularLocation>
</comment>
<dbReference type="HAMAP" id="MF_01113">
    <property type="entry name" value="DNApol_IV"/>
    <property type="match status" value="1"/>
</dbReference>
<dbReference type="InterPro" id="IPR043502">
    <property type="entry name" value="DNA/RNA_pol_sf"/>
</dbReference>
<evidence type="ECO:0000256" key="15">
    <source>
        <dbReference type="ARBA" id="ARBA00049244"/>
    </source>
</evidence>
<keyword evidence="7 16" id="KW-0235">DNA replication</keyword>
<feature type="active site" evidence="16">
    <location>
        <position position="118"/>
    </location>
</feature>
<comment type="similarity">
    <text evidence="2 16">Belongs to the DNA polymerase type-Y family.</text>
</comment>
<dbReference type="EC" id="2.7.7.7" evidence="16"/>
<evidence type="ECO:0000256" key="2">
    <source>
        <dbReference type="ARBA" id="ARBA00010945"/>
    </source>
</evidence>
<dbReference type="Gene3D" id="3.30.1490.100">
    <property type="entry name" value="DNA polymerase, Y-family, little finger domain"/>
    <property type="match status" value="1"/>
</dbReference>
<proteinExistence type="inferred from homology"/>
<dbReference type="InterPro" id="IPR017961">
    <property type="entry name" value="DNA_pol_Y-fam_little_finger"/>
</dbReference>
<dbReference type="InterPro" id="IPR036775">
    <property type="entry name" value="DNA_pol_Y-fam_lit_finger_sf"/>
</dbReference>
<dbReference type="GO" id="GO:0006261">
    <property type="term" value="P:DNA-templated DNA replication"/>
    <property type="evidence" value="ECO:0007669"/>
    <property type="project" value="UniProtKB-UniRule"/>
</dbReference>
<comment type="cofactor">
    <cofactor evidence="16">
        <name>Mg(2+)</name>
        <dbReference type="ChEBI" id="CHEBI:18420"/>
    </cofactor>
    <text evidence="16">Binds 2 magnesium ions per subunit.</text>
</comment>
<evidence type="ECO:0000256" key="8">
    <source>
        <dbReference type="ARBA" id="ARBA00022723"/>
    </source>
</evidence>
<dbReference type="GO" id="GO:0006281">
    <property type="term" value="P:DNA repair"/>
    <property type="evidence" value="ECO:0007669"/>
    <property type="project" value="UniProtKB-UniRule"/>
</dbReference>
<evidence type="ECO:0000256" key="11">
    <source>
        <dbReference type="ARBA" id="ARBA00022932"/>
    </source>
</evidence>
<keyword evidence="11 16" id="KW-0239">DNA-directed DNA polymerase</keyword>
<dbReference type="NCBIfam" id="NF002883">
    <property type="entry name" value="PRK03352.1"/>
    <property type="match status" value="1"/>
</dbReference>
<dbReference type="InterPro" id="IPR050116">
    <property type="entry name" value="DNA_polymerase-Y"/>
</dbReference>
<feature type="domain" description="UmuC" evidence="17">
    <location>
        <begin position="16"/>
        <end position="194"/>
    </location>
</feature>
<dbReference type="GO" id="GO:0009432">
    <property type="term" value="P:SOS response"/>
    <property type="evidence" value="ECO:0007669"/>
    <property type="project" value="TreeGrafter"/>
</dbReference>
<comment type="function">
    <text evidence="14 16">Poorly processive, error-prone DNA polymerase involved in untargeted mutagenesis. Copies undamaged DNA at stalled replication forks, which arise in vivo from mismatched or misaligned primer ends. These misaligned primers can be extended by PolIV. Exhibits no 3'-5' exonuclease (proofreading) activity. May be involved in translesional synthesis, in conjunction with the beta clamp from PolIII.</text>
</comment>
<dbReference type="SUPFAM" id="SSF56672">
    <property type="entry name" value="DNA/RNA polymerases"/>
    <property type="match status" value="1"/>
</dbReference>
<evidence type="ECO:0000256" key="6">
    <source>
        <dbReference type="ARBA" id="ARBA00022695"/>
    </source>
</evidence>
<evidence type="ECO:0000259" key="17">
    <source>
        <dbReference type="PROSITE" id="PS50173"/>
    </source>
</evidence>
<feature type="binding site" evidence="16">
    <location>
        <position position="20"/>
    </location>
    <ligand>
        <name>Mg(2+)</name>
        <dbReference type="ChEBI" id="CHEBI:18420"/>
    </ligand>
</feature>
<evidence type="ECO:0000256" key="13">
    <source>
        <dbReference type="ARBA" id="ARBA00023204"/>
    </source>
</evidence>
<dbReference type="GO" id="GO:0000287">
    <property type="term" value="F:magnesium ion binding"/>
    <property type="evidence" value="ECO:0007669"/>
    <property type="project" value="UniProtKB-UniRule"/>
</dbReference>
<evidence type="ECO:0000256" key="4">
    <source>
        <dbReference type="ARBA" id="ARBA00022490"/>
    </source>
</evidence>
<comment type="catalytic activity">
    <reaction evidence="15 16">
        <text>DNA(n) + a 2'-deoxyribonucleoside 5'-triphosphate = DNA(n+1) + diphosphate</text>
        <dbReference type="Rhea" id="RHEA:22508"/>
        <dbReference type="Rhea" id="RHEA-COMP:17339"/>
        <dbReference type="Rhea" id="RHEA-COMP:17340"/>
        <dbReference type="ChEBI" id="CHEBI:33019"/>
        <dbReference type="ChEBI" id="CHEBI:61560"/>
        <dbReference type="ChEBI" id="CHEBI:173112"/>
        <dbReference type="EC" id="2.7.7.7"/>
    </reaction>
</comment>
<dbReference type="InterPro" id="IPR053848">
    <property type="entry name" value="IMS_HHH_1"/>
</dbReference>
<dbReference type="Pfam" id="PF21999">
    <property type="entry name" value="IMS_HHH_1"/>
    <property type="match status" value="1"/>
</dbReference>
<dbReference type="Pfam" id="PF11799">
    <property type="entry name" value="IMS_C"/>
    <property type="match status" value="1"/>
</dbReference>
<dbReference type="SUPFAM" id="SSF100879">
    <property type="entry name" value="Lesion bypass DNA polymerase (Y-family), little finger domain"/>
    <property type="match status" value="1"/>
</dbReference>
<keyword evidence="13 16" id="KW-0234">DNA repair</keyword>
<keyword evidence="10 16" id="KW-0460">Magnesium</keyword>
<dbReference type="GO" id="GO:0003684">
    <property type="term" value="F:damaged DNA binding"/>
    <property type="evidence" value="ECO:0007669"/>
    <property type="project" value="InterPro"/>
</dbReference>
<feature type="binding site" evidence="16">
    <location>
        <position position="117"/>
    </location>
    <ligand>
        <name>Mg(2+)</name>
        <dbReference type="ChEBI" id="CHEBI:18420"/>
    </ligand>
</feature>
<keyword evidence="9 16" id="KW-0227">DNA damage</keyword>
<dbReference type="Gene3D" id="3.40.1170.60">
    <property type="match status" value="1"/>
</dbReference>
<dbReference type="GO" id="GO:0003887">
    <property type="term" value="F:DNA-directed DNA polymerase activity"/>
    <property type="evidence" value="ECO:0007669"/>
    <property type="project" value="UniProtKB-UniRule"/>
</dbReference>
<protein>
    <recommendedName>
        <fullName evidence="16">DNA polymerase IV</fullName>
        <shortName evidence="16">Pol IV</shortName>
        <ecNumber evidence="16">2.7.7.7</ecNumber>
    </recommendedName>
</protein>
<dbReference type="InterPro" id="IPR022880">
    <property type="entry name" value="DNApol_IV"/>
</dbReference>
<evidence type="ECO:0000256" key="1">
    <source>
        <dbReference type="ARBA" id="ARBA00004496"/>
    </source>
</evidence>
<accession>A0A239IYQ6</accession>
<dbReference type="PROSITE" id="PS50173">
    <property type="entry name" value="UMUC"/>
    <property type="match status" value="1"/>
</dbReference>
<dbReference type="InterPro" id="IPR043128">
    <property type="entry name" value="Rev_trsase/Diguanyl_cyclase"/>
</dbReference>
<evidence type="ECO:0000313" key="18">
    <source>
        <dbReference type="EMBL" id="SNS98123.1"/>
    </source>
</evidence>